<protein>
    <recommendedName>
        <fullName evidence="9">Pyruvate decarboxylase</fullName>
    </recommendedName>
</protein>
<dbReference type="Pfam" id="PF00205">
    <property type="entry name" value="TPP_enzyme_M"/>
    <property type="match status" value="1"/>
</dbReference>
<feature type="domain" description="Thiamine pyrophosphate enzyme TPP-binding" evidence="5">
    <location>
        <begin position="520"/>
        <end position="684"/>
    </location>
</feature>
<comment type="caution">
    <text evidence="7">The sequence shown here is derived from an EMBL/GenBank/DDBJ whole genome shotgun (WGS) entry which is preliminary data.</text>
</comment>
<dbReference type="InterPro" id="IPR029035">
    <property type="entry name" value="DHS-like_NAD/FAD-binding_dom"/>
</dbReference>
<gene>
    <name evidence="7" type="ORF">SCUCBS95973_003314</name>
</gene>
<feature type="domain" description="Thiamine pyrophosphate enzyme central" evidence="4">
    <location>
        <begin position="320"/>
        <end position="425"/>
    </location>
</feature>
<dbReference type="InterPro" id="IPR045229">
    <property type="entry name" value="TPP_enz"/>
</dbReference>
<dbReference type="Proteomes" id="UP001642405">
    <property type="component" value="Unassembled WGS sequence"/>
</dbReference>
<dbReference type="SUPFAM" id="SSF52467">
    <property type="entry name" value="DHS-like NAD/FAD-binding domain"/>
    <property type="match status" value="1"/>
</dbReference>
<dbReference type="NCBIfam" id="NF006203">
    <property type="entry name" value="PRK08327.1"/>
    <property type="match status" value="1"/>
</dbReference>
<dbReference type="InterPro" id="IPR012000">
    <property type="entry name" value="Thiamin_PyroP_enz_cen_dom"/>
</dbReference>
<keyword evidence="2 3" id="KW-0786">Thiamine pyrophosphate</keyword>
<dbReference type="InterPro" id="IPR011766">
    <property type="entry name" value="TPP_enzyme_TPP-bd"/>
</dbReference>
<proteinExistence type="inferred from homology"/>
<evidence type="ECO:0008006" key="9">
    <source>
        <dbReference type="Google" id="ProtNLM"/>
    </source>
</evidence>
<dbReference type="Gene3D" id="3.40.50.1220">
    <property type="entry name" value="TPP-binding domain"/>
    <property type="match status" value="1"/>
</dbReference>
<dbReference type="Gene3D" id="3.40.50.970">
    <property type="match status" value="2"/>
</dbReference>
<name>A0ABP0BEF0_9PEZI</name>
<evidence type="ECO:0000256" key="3">
    <source>
        <dbReference type="RuleBase" id="RU362132"/>
    </source>
</evidence>
<evidence type="ECO:0000256" key="1">
    <source>
        <dbReference type="ARBA" id="ARBA00007812"/>
    </source>
</evidence>
<dbReference type="PANTHER" id="PTHR18968:SF164">
    <property type="entry name" value="PYRUVATE DECARBOXYLASE"/>
    <property type="match status" value="1"/>
</dbReference>
<evidence type="ECO:0000313" key="8">
    <source>
        <dbReference type="Proteomes" id="UP001642405"/>
    </source>
</evidence>
<feature type="domain" description="Thiamine pyrophosphate enzyme N-terminal TPP-binding" evidence="6">
    <location>
        <begin position="117"/>
        <end position="247"/>
    </location>
</feature>
<dbReference type="EMBL" id="CAWUHB010000014">
    <property type="protein sequence ID" value="CAK7217928.1"/>
    <property type="molecule type" value="Genomic_DNA"/>
</dbReference>
<reference evidence="7 8" key="1">
    <citation type="submission" date="2024-01" db="EMBL/GenBank/DDBJ databases">
        <authorList>
            <person name="Allen C."/>
            <person name="Tagirdzhanova G."/>
        </authorList>
    </citation>
    <scope>NUCLEOTIDE SEQUENCE [LARGE SCALE GENOMIC DNA]</scope>
</reference>
<evidence type="ECO:0000259" key="4">
    <source>
        <dbReference type="Pfam" id="PF00205"/>
    </source>
</evidence>
<evidence type="ECO:0000313" key="7">
    <source>
        <dbReference type="EMBL" id="CAK7217928.1"/>
    </source>
</evidence>
<sequence>MASTQRWLSSTTRVHLYPSGLVRSLPSCRGGPAAAGAFKGAPMNLGAARFIAYTSSNLSNTGLSKSSIDTKSLLNSSTPTAASTPIVPPTTPAAFNQTCAASTSASSNFPDPDMYTTSFAFFEALWEAGVTHCFANLGSDHPSIIEAMVQGLREKKGSFPKIITCPNEMVAMSMADGYARLTGQPQCVIVHVDVGTQGLGAAVHNSSTGRAPVLVFAGISPYTIEGEMRGSRTEYIHWIQDVPDQKQILGQYCRYSAEIKTGRNVKQMVNRALTFAKSQPAGPVYLCGAREVMEEEIKPYHLRQEDWSPVQLGGLPETSVQQIAKSLAGAKEPLLITGYAGRDHGFAPALTQLADAVPKLRVLDTGGSDMCFPADHPAWLGLRFGSHDAIKTADVIIVLDCDVPWINTMCSPKDDARIFHIDCDPLKKMMPVFYIAAEQRFLADSLLCVQQLNAHFKASPIQSAEGKEERAEVHKALLAKIDKASQPLEDGSYGVGHLTKTLRDTCPKDTIWAIEAVTSTGFVHDNLQPTQPGQWINCGGGGLGWSGGGALGIKLATDYENGGTNKGRFVCQIVGDGTFLFSVPGSVYWISKRYNIPVLTIVINNKGWNAPRRSLLLVHPDGLGSKASNEEINIEFSPSPDYGGIAKAAAAGDLFTARVDQSSELEGVLKQAIQSVLNGTSAVVDCKVAMGS</sequence>
<keyword evidence="8" id="KW-1185">Reference proteome</keyword>
<accession>A0ABP0BEF0</accession>
<dbReference type="Pfam" id="PF02775">
    <property type="entry name" value="TPP_enzyme_C"/>
    <property type="match status" value="1"/>
</dbReference>
<dbReference type="Pfam" id="PF02776">
    <property type="entry name" value="TPP_enzyme_N"/>
    <property type="match status" value="1"/>
</dbReference>
<organism evidence="7 8">
    <name type="scientific">Sporothrix curviconia</name>
    <dbReference type="NCBI Taxonomy" id="1260050"/>
    <lineage>
        <taxon>Eukaryota</taxon>
        <taxon>Fungi</taxon>
        <taxon>Dikarya</taxon>
        <taxon>Ascomycota</taxon>
        <taxon>Pezizomycotina</taxon>
        <taxon>Sordariomycetes</taxon>
        <taxon>Sordariomycetidae</taxon>
        <taxon>Ophiostomatales</taxon>
        <taxon>Ophiostomataceae</taxon>
        <taxon>Sporothrix</taxon>
    </lineage>
</organism>
<dbReference type="InterPro" id="IPR029061">
    <property type="entry name" value="THDP-binding"/>
</dbReference>
<comment type="similarity">
    <text evidence="1 3">Belongs to the TPP enzyme family.</text>
</comment>
<dbReference type="InterPro" id="IPR012001">
    <property type="entry name" value="Thiamin_PyroP_enz_TPP-bd_dom"/>
</dbReference>
<dbReference type="SUPFAM" id="SSF52518">
    <property type="entry name" value="Thiamin diphosphate-binding fold (THDP-binding)"/>
    <property type="match status" value="2"/>
</dbReference>
<evidence type="ECO:0000259" key="5">
    <source>
        <dbReference type="Pfam" id="PF02775"/>
    </source>
</evidence>
<dbReference type="CDD" id="cd07035">
    <property type="entry name" value="TPP_PYR_POX_like"/>
    <property type="match status" value="1"/>
</dbReference>
<dbReference type="PANTHER" id="PTHR18968">
    <property type="entry name" value="THIAMINE PYROPHOSPHATE ENZYMES"/>
    <property type="match status" value="1"/>
</dbReference>
<evidence type="ECO:0000259" key="6">
    <source>
        <dbReference type="Pfam" id="PF02776"/>
    </source>
</evidence>
<evidence type="ECO:0000256" key="2">
    <source>
        <dbReference type="ARBA" id="ARBA00023052"/>
    </source>
</evidence>